<reference evidence="1" key="1">
    <citation type="journal article" date="2012" name="PLoS ONE">
        <title>Gene sets for utilization of primary and secondary nutrition supplies in the distal gut of endangered iberian lynx.</title>
        <authorList>
            <person name="Alcaide M."/>
            <person name="Messina E."/>
            <person name="Richter M."/>
            <person name="Bargiela R."/>
            <person name="Peplies J."/>
            <person name="Huws S.A."/>
            <person name="Newbold C.J."/>
            <person name="Golyshin P.N."/>
            <person name="Simon M.A."/>
            <person name="Lopez G."/>
            <person name="Yakimov M.M."/>
            <person name="Ferrer M."/>
        </authorList>
    </citation>
    <scope>NUCLEOTIDE SEQUENCE</scope>
</reference>
<proteinExistence type="predicted"/>
<dbReference type="AlphaFoldDB" id="J9GT72"/>
<sequence>MNAVHTHTHTSSLQPSQQTTPVLAWSPVCEELWTRIAQLDTPGFFITAEIQEEGDSVPEEIFTYIAERLNAFQRGVTSRKFVFRSHEWRIYLTFFSTRQVVEERYALKNKVMKTKKR</sequence>
<name>J9GT72_9ZZZZ</name>
<evidence type="ECO:0000313" key="1">
    <source>
        <dbReference type="EMBL" id="EJX03500.1"/>
    </source>
</evidence>
<organism evidence="1">
    <name type="scientific">gut metagenome</name>
    <dbReference type="NCBI Taxonomy" id="749906"/>
    <lineage>
        <taxon>unclassified sequences</taxon>
        <taxon>metagenomes</taxon>
        <taxon>organismal metagenomes</taxon>
    </lineage>
</organism>
<gene>
    <name evidence="1" type="ORF">EVA_08390</name>
</gene>
<dbReference type="EMBL" id="AMCI01002134">
    <property type="protein sequence ID" value="EJX03500.1"/>
    <property type="molecule type" value="Genomic_DNA"/>
</dbReference>
<comment type="caution">
    <text evidence="1">The sequence shown here is derived from an EMBL/GenBank/DDBJ whole genome shotgun (WGS) entry which is preliminary data.</text>
</comment>
<protein>
    <submittedName>
        <fullName evidence="1">Uncharacterized protein</fullName>
    </submittedName>
</protein>
<accession>J9GT72</accession>